<sequence length="261" mass="27702">MNQPIRLAILAAAIILPTAGAASAAVLASDVFNYPAGTFSTDAWNGGTGWSGAWRDSSNNATYDPSIGTDGRLHTESANAADRHKGVVRTLSDSYNVAEDGTLWASVSMSVNSVGETGQYAWLSFMNGTAEPFRFGRHDATNTHWGLQASTNVPGTSPGSTIVFGRIDTLLFKMEYVGGNTIYSLWVNPTGSETDLGTPDSTLTRAGSLVFDGIRMQSRASATFDDFTLGTTFSDVVPEPSSLLMAVSGSLLLLSRKRRRA</sequence>
<gene>
    <name evidence="2" type="ORF">JIN84_12750</name>
</gene>
<keyword evidence="1" id="KW-0732">Signal</keyword>
<name>A0A934VAS1_9BACT</name>
<dbReference type="InterPro" id="IPR013424">
    <property type="entry name" value="Ice-binding_C"/>
</dbReference>
<evidence type="ECO:0000313" key="2">
    <source>
        <dbReference type="EMBL" id="MBK1816488.1"/>
    </source>
</evidence>
<proteinExistence type="predicted"/>
<keyword evidence="3" id="KW-1185">Reference proteome</keyword>
<protein>
    <submittedName>
        <fullName evidence="2">PEP-CTERM sorting domain-containing protein</fullName>
    </submittedName>
</protein>
<accession>A0A934VAS1</accession>
<dbReference type="AlphaFoldDB" id="A0A934VAS1"/>
<feature type="signal peptide" evidence="1">
    <location>
        <begin position="1"/>
        <end position="24"/>
    </location>
</feature>
<dbReference type="RefSeq" id="WP_200351421.1">
    <property type="nucleotide sequence ID" value="NZ_BAABHZ010000006.1"/>
</dbReference>
<comment type="caution">
    <text evidence="2">The sequence shown here is derived from an EMBL/GenBank/DDBJ whole genome shotgun (WGS) entry which is preliminary data.</text>
</comment>
<feature type="chain" id="PRO_5037966946" evidence="1">
    <location>
        <begin position="25"/>
        <end position="261"/>
    </location>
</feature>
<dbReference type="NCBIfam" id="TIGR02595">
    <property type="entry name" value="PEP_CTERM"/>
    <property type="match status" value="1"/>
</dbReference>
<organism evidence="2 3">
    <name type="scientific">Luteolibacter yonseiensis</name>
    <dbReference type="NCBI Taxonomy" id="1144680"/>
    <lineage>
        <taxon>Bacteria</taxon>
        <taxon>Pseudomonadati</taxon>
        <taxon>Verrucomicrobiota</taxon>
        <taxon>Verrucomicrobiia</taxon>
        <taxon>Verrucomicrobiales</taxon>
        <taxon>Verrucomicrobiaceae</taxon>
        <taxon>Luteolibacter</taxon>
    </lineage>
</organism>
<dbReference type="EMBL" id="JAENIK010000011">
    <property type="protein sequence ID" value="MBK1816488.1"/>
    <property type="molecule type" value="Genomic_DNA"/>
</dbReference>
<evidence type="ECO:0000256" key="1">
    <source>
        <dbReference type="SAM" id="SignalP"/>
    </source>
</evidence>
<reference evidence="2" key="1">
    <citation type="submission" date="2021-01" db="EMBL/GenBank/DDBJ databases">
        <title>Modified the classification status of verrucomicrobia.</title>
        <authorList>
            <person name="Feng X."/>
        </authorList>
    </citation>
    <scope>NUCLEOTIDE SEQUENCE</scope>
    <source>
        <strain evidence="2">JCM 18052</strain>
    </source>
</reference>
<dbReference type="Proteomes" id="UP000600139">
    <property type="component" value="Unassembled WGS sequence"/>
</dbReference>
<evidence type="ECO:0000313" key="3">
    <source>
        <dbReference type="Proteomes" id="UP000600139"/>
    </source>
</evidence>